<gene>
    <name evidence="2" type="ORF">Tci_929825</name>
</gene>
<protein>
    <submittedName>
        <fullName evidence="2">Uncharacterized protein</fullName>
    </submittedName>
</protein>
<accession>A0A699XJ39</accession>
<dbReference type="EMBL" id="BKCJ011845720">
    <property type="protein sequence ID" value="GFD57856.1"/>
    <property type="molecule type" value="Genomic_DNA"/>
</dbReference>
<feature type="non-terminal residue" evidence="2">
    <location>
        <position position="77"/>
    </location>
</feature>
<evidence type="ECO:0000313" key="2">
    <source>
        <dbReference type="EMBL" id="GFD57856.1"/>
    </source>
</evidence>
<reference evidence="2" key="1">
    <citation type="journal article" date="2019" name="Sci. Rep.">
        <title>Draft genome of Tanacetum cinerariifolium, the natural source of mosquito coil.</title>
        <authorList>
            <person name="Yamashiro T."/>
            <person name="Shiraishi A."/>
            <person name="Satake H."/>
            <person name="Nakayama K."/>
        </authorList>
    </citation>
    <scope>NUCLEOTIDE SEQUENCE</scope>
</reference>
<name>A0A699XJ39_TANCI</name>
<dbReference type="AlphaFoldDB" id="A0A699XJ39"/>
<evidence type="ECO:0000256" key="1">
    <source>
        <dbReference type="SAM" id="MobiDB-lite"/>
    </source>
</evidence>
<sequence length="77" mass="8195">GTAAARVVDRQRHGYGRGGAAGERDHVGEQFVDGELDRVAEVDRGETVELAVHQRDQPRDHIGHVAEAAGLATVAID</sequence>
<organism evidence="2">
    <name type="scientific">Tanacetum cinerariifolium</name>
    <name type="common">Dalmatian daisy</name>
    <name type="synonym">Chrysanthemum cinerariifolium</name>
    <dbReference type="NCBI Taxonomy" id="118510"/>
    <lineage>
        <taxon>Eukaryota</taxon>
        <taxon>Viridiplantae</taxon>
        <taxon>Streptophyta</taxon>
        <taxon>Embryophyta</taxon>
        <taxon>Tracheophyta</taxon>
        <taxon>Spermatophyta</taxon>
        <taxon>Magnoliopsida</taxon>
        <taxon>eudicotyledons</taxon>
        <taxon>Gunneridae</taxon>
        <taxon>Pentapetalae</taxon>
        <taxon>asterids</taxon>
        <taxon>campanulids</taxon>
        <taxon>Asterales</taxon>
        <taxon>Asteraceae</taxon>
        <taxon>Asteroideae</taxon>
        <taxon>Anthemideae</taxon>
        <taxon>Anthemidinae</taxon>
        <taxon>Tanacetum</taxon>
    </lineage>
</organism>
<proteinExistence type="predicted"/>
<feature type="region of interest" description="Disordered" evidence="1">
    <location>
        <begin position="1"/>
        <end position="25"/>
    </location>
</feature>
<comment type="caution">
    <text evidence="2">The sequence shown here is derived from an EMBL/GenBank/DDBJ whole genome shotgun (WGS) entry which is preliminary data.</text>
</comment>
<feature type="non-terminal residue" evidence="2">
    <location>
        <position position="1"/>
    </location>
</feature>